<dbReference type="Gramene" id="Os01t0564300-01">
    <property type="protein sequence ID" value="Os01t0564300-01"/>
    <property type="gene ID" value="Os01g0564300"/>
</dbReference>
<dbReference type="AlphaFoldDB" id="A0A9K3Y6S5"/>
<dbReference type="PROSITE" id="PS50059">
    <property type="entry name" value="FKBP_PPIASE"/>
    <property type="match status" value="2"/>
</dbReference>
<dbReference type="EMBL" id="AP003342">
    <property type="protein sequence ID" value="BAD45166.1"/>
    <property type="molecule type" value="Genomic_DNA"/>
</dbReference>
<evidence type="ECO:0000256" key="4">
    <source>
        <dbReference type="ARBA" id="ARBA00023235"/>
    </source>
</evidence>
<organism evidence="8">
    <name type="scientific">Oryza sativa subsp. japonica</name>
    <name type="common">Rice</name>
    <dbReference type="NCBI Taxonomy" id="39947"/>
    <lineage>
        <taxon>Eukaryota</taxon>
        <taxon>Viridiplantae</taxon>
        <taxon>Streptophyta</taxon>
        <taxon>Embryophyta</taxon>
        <taxon>Tracheophyta</taxon>
        <taxon>Spermatophyta</taxon>
        <taxon>Magnoliopsida</taxon>
        <taxon>Liliopsida</taxon>
        <taxon>Poales</taxon>
        <taxon>Poaceae</taxon>
        <taxon>BOP clade</taxon>
        <taxon>Oryzoideae</taxon>
        <taxon>Oryzeae</taxon>
        <taxon>Oryzinae</taxon>
        <taxon>Oryza</taxon>
        <taxon>Oryza sativa</taxon>
    </lineage>
</organism>
<keyword evidence="4 5" id="KW-0413">Isomerase</keyword>
<evidence type="ECO:0000256" key="1">
    <source>
        <dbReference type="ARBA" id="ARBA00000971"/>
    </source>
</evidence>
<evidence type="ECO:0000256" key="5">
    <source>
        <dbReference type="PROSITE-ProRule" id="PRU00277"/>
    </source>
</evidence>
<reference evidence="9" key="4">
    <citation type="journal article" date="2007" name="Genome Res.">
        <title>Curated Genome Annotation of Oryza sativa ssp. japonica and Comparative Genome Analysis with Arabidopsis thaliana.</title>
        <authorList>
            <consortium name="The Rice Annotation Project (RAP)"/>
            <person name="Itoh T."/>
            <person name="Tanaka T."/>
            <person name="Barrero R.A."/>
            <person name="Yamasaki C."/>
            <person name="Fujii Y."/>
            <person name="Hilton P.B."/>
            <person name="Antonio B.A."/>
            <person name="Aono H."/>
            <person name="Apweiler R."/>
            <person name="Bruskiewich R."/>
            <person name="Bureau T."/>
            <person name="Burr F."/>
            <person name="Costa de Oliveira A."/>
            <person name="Fuks G."/>
            <person name="Habara T."/>
            <person name="Haberer G."/>
            <person name="Han B."/>
            <person name="Harada E."/>
            <person name="Hiraki A.T."/>
            <person name="Hirochika H."/>
            <person name="Hoen D."/>
            <person name="Hokari H."/>
            <person name="Hosokawa S."/>
            <person name="Hsing Y."/>
            <person name="Ikawa H."/>
            <person name="Ikeo K."/>
            <person name="Imanishi T."/>
            <person name="Ito Y."/>
            <person name="Jaiswal P."/>
            <person name="Kanno M."/>
            <person name="Kawahara Y."/>
            <person name="Kawamura T."/>
            <person name="Kawashima H."/>
            <person name="Khurana J.P."/>
            <person name="Kikuchi S."/>
            <person name="Komatsu S."/>
            <person name="Koyanagi K.O."/>
            <person name="Kubooka H."/>
            <person name="Lieberherr D."/>
            <person name="Lin Y.C."/>
            <person name="Lonsdale D."/>
            <person name="Matsumoto T."/>
            <person name="Matsuya A."/>
            <person name="McCombie W.R."/>
            <person name="Messing J."/>
            <person name="Miyao A."/>
            <person name="Mulder N."/>
            <person name="Nagamura Y."/>
            <person name="Nam J."/>
            <person name="Namiki N."/>
            <person name="Numa H."/>
            <person name="Nurimoto S."/>
            <person name="O'donovan C."/>
            <person name="Ohyanagi H."/>
            <person name="Okido T."/>
            <person name="Oota S."/>
            <person name="Osato N."/>
            <person name="Palmer L.E."/>
            <person name="Quetier F."/>
            <person name="Raghuvanshi S."/>
            <person name="Saichi N."/>
            <person name="Sakai H."/>
            <person name="Sakai Y."/>
            <person name="Sakata K."/>
            <person name="Sakurai T."/>
            <person name="Sato F."/>
            <person name="Sato Y."/>
            <person name="Schoof H."/>
            <person name="Seki M."/>
            <person name="Shibata M."/>
            <person name="Shimizu Y."/>
            <person name="Shinozaki K."/>
            <person name="Shinso Y."/>
            <person name="Singh N.K."/>
            <person name="Smith-White B."/>
            <person name="Takeda J."/>
            <person name="Tanino M."/>
            <person name="Tatusova T."/>
            <person name="Thongjuea S."/>
            <person name="Todokoro F."/>
            <person name="Tsugane M."/>
            <person name="Tyagi A.K."/>
            <person name="Vanavichit A."/>
            <person name="Wang A."/>
            <person name="Wing R.A."/>
            <person name="Yamaguchi K."/>
            <person name="Yamamoto M."/>
            <person name="Yamamoto N."/>
            <person name="Yu Y."/>
            <person name="Zhang H."/>
            <person name="Zhao Q."/>
            <person name="Higo K."/>
            <person name="Burr B."/>
            <person name="Gojobori T."/>
            <person name="Sasaki T."/>
        </authorList>
    </citation>
    <scope>NUCLEOTIDE SEQUENCE</scope>
</reference>
<reference evidence="9 10" key="2">
    <citation type="journal article" date="2005" name="Nature">
        <title>The map-based sequence of the rice genome.</title>
        <authorList>
            <consortium name="International rice genome sequencing project (IRGSP)"/>
            <person name="Matsumoto T."/>
            <person name="Wu J."/>
            <person name="Kanamori H."/>
            <person name="Katayose Y."/>
            <person name="Fujisawa M."/>
            <person name="Namiki N."/>
            <person name="Mizuno H."/>
            <person name="Yamamoto K."/>
            <person name="Antonio B.A."/>
            <person name="Baba T."/>
            <person name="Sakata K."/>
            <person name="Nagamura Y."/>
            <person name="Aoki H."/>
            <person name="Arikawa K."/>
            <person name="Arita K."/>
            <person name="Bito T."/>
            <person name="Chiden Y."/>
            <person name="Fujitsuka N."/>
            <person name="Fukunaka R."/>
            <person name="Hamada M."/>
            <person name="Harada C."/>
            <person name="Hayashi A."/>
            <person name="Hijishita S."/>
            <person name="Honda M."/>
            <person name="Hosokawa S."/>
            <person name="Ichikawa Y."/>
            <person name="Idonuma A."/>
            <person name="Iijima M."/>
            <person name="Ikeda M."/>
            <person name="Ikeno M."/>
            <person name="Ito K."/>
            <person name="Ito S."/>
            <person name="Ito T."/>
            <person name="Ito Y."/>
            <person name="Ito Y."/>
            <person name="Iwabuchi A."/>
            <person name="Kamiya K."/>
            <person name="Karasawa W."/>
            <person name="Kurita K."/>
            <person name="Katagiri S."/>
            <person name="Kikuta A."/>
            <person name="Kobayashi H."/>
            <person name="Kobayashi N."/>
            <person name="Machita K."/>
            <person name="Maehara T."/>
            <person name="Masukawa M."/>
            <person name="Mizubayashi T."/>
            <person name="Mukai Y."/>
            <person name="Nagasaki H."/>
            <person name="Nagata Y."/>
            <person name="Naito S."/>
            <person name="Nakashima M."/>
            <person name="Nakama Y."/>
            <person name="Nakamichi Y."/>
            <person name="Nakamura M."/>
            <person name="Meguro A."/>
            <person name="Negishi M."/>
            <person name="Ohta I."/>
            <person name="Ohta T."/>
            <person name="Okamoto M."/>
            <person name="Ono N."/>
            <person name="Saji S."/>
            <person name="Sakaguchi M."/>
            <person name="Sakai K."/>
            <person name="Shibata M."/>
            <person name="Shimokawa T."/>
            <person name="Song J."/>
            <person name="Takazaki Y."/>
            <person name="Terasawa K."/>
            <person name="Tsugane M."/>
            <person name="Tsuji K."/>
            <person name="Ueda S."/>
            <person name="Waki K."/>
            <person name="Yamagata H."/>
            <person name="Yamamoto M."/>
            <person name="Yamamoto S."/>
            <person name="Yamane H."/>
            <person name="Yoshiki S."/>
            <person name="Yoshihara R."/>
            <person name="Yukawa K."/>
            <person name="Zhong H."/>
            <person name="Yano M."/>
            <person name="Yuan Q."/>
            <person name="Ouyang S."/>
            <person name="Liu J."/>
            <person name="Jones K.M."/>
            <person name="Gansberger K."/>
            <person name="Moffat K."/>
            <person name="Hill J."/>
            <person name="Bera J."/>
            <person name="Fadrosh D."/>
            <person name="Jin S."/>
            <person name="Johri S."/>
            <person name="Kim M."/>
            <person name="Overton L."/>
            <person name="Reardon M."/>
            <person name="Tsitrin T."/>
            <person name="Vuong H."/>
            <person name="Weaver B."/>
            <person name="Ciecko A."/>
            <person name="Tallon L."/>
            <person name="Jackson J."/>
            <person name="Pai G."/>
            <person name="Aken S.V."/>
            <person name="Utterback T."/>
            <person name="Reidmuller S."/>
            <person name="Feldblyum T."/>
            <person name="Hsiao J."/>
            <person name="Zismann V."/>
            <person name="Iobst S."/>
            <person name="de Vazeille A.R."/>
            <person name="Buell C.R."/>
            <person name="Ying K."/>
            <person name="Li Y."/>
            <person name="Lu T."/>
            <person name="Huang Y."/>
            <person name="Zhao Q."/>
            <person name="Feng Q."/>
            <person name="Zhang L."/>
            <person name="Zhu J."/>
            <person name="Weng Q."/>
            <person name="Mu J."/>
            <person name="Lu Y."/>
            <person name="Fan D."/>
            <person name="Liu Y."/>
            <person name="Guan J."/>
            <person name="Zhang Y."/>
            <person name="Yu S."/>
            <person name="Liu X."/>
            <person name="Zhang Y."/>
            <person name="Hong G."/>
            <person name="Han B."/>
            <person name="Choisne N."/>
            <person name="Demange N."/>
            <person name="Orjeda G."/>
            <person name="Samain S."/>
            <person name="Cattolico L."/>
            <person name="Pelletier E."/>
            <person name="Couloux A."/>
            <person name="Segurens B."/>
            <person name="Wincker P."/>
            <person name="D'Hont A."/>
            <person name="Scarpelli C."/>
            <person name="Weissenbach J."/>
            <person name="Salanoubat M."/>
            <person name="Quetier F."/>
            <person name="Yu Y."/>
            <person name="Kim H.R."/>
            <person name="Rambo T."/>
            <person name="Currie J."/>
            <person name="Collura K."/>
            <person name="Luo M."/>
            <person name="Yang T."/>
            <person name="Ammiraju J.S.S."/>
            <person name="Engler F."/>
            <person name="Soderlund C."/>
            <person name="Wing R.A."/>
            <person name="Palmer L.E."/>
            <person name="de la Bastide M."/>
            <person name="Spiegel L."/>
            <person name="Nascimento L."/>
            <person name="Zutavern T."/>
            <person name="O'Shaughnessy A."/>
            <person name="Dike S."/>
            <person name="Dedhia N."/>
            <person name="Preston R."/>
            <person name="Balija V."/>
            <person name="McCombie W.R."/>
            <person name="Chow T."/>
            <person name="Chen H."/>
            <person name="Chung M."/>
            <person name="Chen C."/>
            <person name="Shaw J."/>
            <person name="Wu H."/>
            <person name="Hsiao K."/>
            <person name="Chao Y."/>
            <person name="Chu M."/>
            <person name="Cheng C."/>
            <person name="Hour A."/>
            <person name="Lee P."/>
            <person name="Lin S."/>
            <person name="Lin Y."/>
            <person name="Liou J."/>
            <person name="Liu S."/>
            <person name="Hsing Y."/>
            <person name="Raghuvanshi S."/>
            <person name="Mohanty A."/>
            <person name="Bharti A.K."/>
            <person name="Gaur A."/>
            <person name="Gupta V."/>
            <person name="Kumar D."/>
            <person name="Ravi V."/>
            <person name="Vij S."/>
            <person name="Kapur A."/>
            <person name="Khurana P."/>
            <person name="Khurana P."/>
            <person name="Khurana J.P."/>
            <person name="Tyagi A.K."/>
            <person name="Gaikwad K."/>
            <person name="Singh A."/>
            <person name="Dalal V."/>
            <person name="Srivastava S."/>
            <person name="Dixit A."/>
            <person name="Pal A.K."/>
            <person name="Ghazi I.A."/>
            <person name="Yadav M."/>
            <person name="Pandit A."/>
            <person name="Bhargava A."/>
            <person name="Sureshbabu K."/>
            <person name="Batra K."/>
            <person name="Sharma T.R."/>
            <person name="Mohapatra T."/>
            <person name="Singh N.K."/>
            <person name="Messing J."/>
            <person name="Nelson A.B."/>
            <person name="Fuks G."/>
            <person name="Kavchok S."/>
            <person name="Keizer G."/>
            <person name="Linton E."/>
            <person name="Llaca V."/>
            <person name="Song R."/>
            <person name="Tanyolac B."/>
            <person name="Young S."/>
            <person name="Ho-Il K."/>
            <person name="Hahn J.H."/>
            <person name="Sangsakoo G."/>
            <person name="Vanavichit A."/>
            <person name="de Mattos Luiz.A.T."/>
            <person name="Zimmer P.D."/>
            <person name="Malone G."/>
            <person name="Dellagostin O."/>
            <person name="de Oliveira A.C."/>
            <person name="Bevan M."/>
            <person name="Bancroft I."/>
            <person name="Minx P."/>
            <person name="Cordum H."/>
            <person name="Wilson R."/>
            <person name="Cheng Z."/>
            <person name="Jin W."/>
            <person name="Jiang J."/>
            <person name="Leong S.A."/>
            <person name="Iwama H."/>
            <person name="Gojobori T."/>
            <person name="Itoh T."/>
            <person name="Niimura Y."/>
            <person name="Fujii Y."/>
            <person name="Habara T."/>
            <person name="Sakai H."/>
            <person name="Sato Y."/>
            <person name="Wilson G."/>
            <person name="Kumar K."/>
            <person name="McCouch S."/>
            <person name="Juretic N."/>
            <person name="Hoen D."/>
            <person name="Wright S."/>
            <person name="Bruskiewich R."/>
            <person name="Bureau T."/>
            <person name="Miyao A."/>
            <person name="Hirochika H."/>
            <person name="Nishikawa T."/>
            <person name="Kadowaki K."/>
            <person name="Sugiura M."/>
            <person name="Burr B."/>
            <person name="Sasaki T."/>
        </authorList>
    </citation>
    <scope>NUCLEOTIDE SEQUENCE [LARGE SCALE GENOMIC DNA]</scope>
    <source>
        <strain evidence="10">cv. Nipponbare</strain>
    </source>
</reference>
<dbReference type="KEGG" id="dosa:Os01g0564300"/>
<feature type="region of interest" description="Disordered" evidence="6">
    <location>
        <begin position="364"/>
        <end position="401"/>
    </location>
</feature>
<dbReference type="PANTHER" id="PTHR10516">
    <property type="entry name" value="PEPTIDYL-PROLYL CIS-TRANS ISOMERASE"/>
    <property type="match status" value="1"/>
</dbReference>
<evidence type="ECO:0000313" key="10">
    <source>
        <dbReference type="Proteomes" id="UP000000763"/>
    </source>
</evidence>
<accession>A0A9K3Y6S5</accession>
<feature type="domain" description="PPIase FKBP-type" evidence="7">
    <location>
        <begin position="88"/>
        <end position="180"/>
    </location>
</feature>
<reference evidence="9" key="5">
    <citation type="journal article" date="2008" name="Nucleic Acids Res.">
        <title>The Rice Annotation Project Database (RAP-DB): 2008 update.</title>
        <authorList>
            <consortium name="The Rice Annotation Project (RAP)"/>
            <person name="Tanaka T."/>
            <person name="Antonio B.A."/>
            <person name="Kikuchi S."/>
            <person name="Matsumoto T."/>
            <person name="Nagamura Y."/>
            <person name="Numa H."/>
            <person name="Sakai H."/>
            <person name="Wu J."/>
            <person name="Itoh T."/>
            <person name="Sasaki T."/>
            <person name="Aono R."/>
            <person name="Fujii Y."/>
            <person name="Habara T."/>
            <person name="Harada E."/>
            <person name="Kanno M."/>
            <person name="Kawahara Y."/>
            <person name="Kawashima H."/>
            <person name="Kubooka H."/>
            <person name="Matsuya A."/>
            <person name="Nakaoka H."/>
            <person name="Saichi N."/>
            <person name="Sanbonmatsu R."/>
            <person name="Sato Y."/>
            <person name="Shinso Y."/>
            <person name="Suzuki M."/>
            <person name="Takeda J."/>
            <person name="Tanino M."/>
            <person name="Todokoro F."/>
            <person name="Yamaguchi K."/>
            <person name="Yamamoto N."/>
            <person name="Yamasaki C."/>
            <person name="Imanishi T."/>
            <person name="Okido T."/>
            <person name="Tada M."/>
            <person name="Ikeo K."/>
            <person name="Tateno Y."/>
            <person name="Gojobori T."/>
            <person name="Lin Y.C."/>
            <person name="Wei F.J."/>
            <person name="Hsing Y.I."/>
            <person name="Zhao Q."/>
            <person name="Han B."/>
            <person name="Kramer M.R."/>
            <person name="McCombie R.W."/>
            <person name="Lonsdale D."/>
            <person name="O'Donovan C.C."/>
            <person name="Whitfield E.J."/>
            <person name="Apweiler R."/>
            <person name="Koyanagi K.O."/>
            <person name="Khurana J.P."/>
            <person name="Raghuvanshi S."/>
            <person name="Singh N.K."/>
            <person name="Tyagi A.K."/>
            <person name="Haberer G."/>
            <person name="Fujisawa M."/>
            <person name="Hosokawa S."/>
            <person name="Ito Y."/>
            <person name="Ikawa H."/>
            <person name="Shibata M."/>
            <person name="Yamamoto M."/>
            <person name="Bruskiewich R.M."/>
            <person name="Hoen D.R."/>
            <person name="Bureau TE."/>
            <person name="Namiki N."/>
            <person name="Ohyanagi H."/>
            <person name="Sakai Y."/>
            <person name="Nobushima S."/>
            <person name="Sakata K."/>
            <person name="Barrero R.A."/>
            <person name="Sato Y."/>
            <person name="Souvorov A."/>
            <person name="Smith-White B."/>
            <person name="Tatusova T."/>
            <person name="An S."/>
            <person name="An G."/>
            <person name="OOta S."/>
            <person name="Fuks G."/>
            <person name="Messing J."/>
            <person name="Christie K.R."/>
            <person name="Lieberherr D."/>
            <person name="Kim H."/>
            <person name="Zuccolo A."/>
            <person name="Wing R.A."/>
            <person name="Nobuta K."/>
            <person name="Green P.J."/>
            <person name="Lu C."/>
            <person name="Meyers BC."/>
            <person name="Chaparro C."/>
            <person name="Piegu B."/>
            <person name="Panaud O."/>
            <person name="Echeverria M."/>
        </authorList>
    </citation>
    <scope>NUCLEOTIDE SEQUENCE</scope>
</reference>
<feature type="compositionally biased region" description="Low complexity" evidence="6">
    <location>
        <begin position="367"/>
        <end position="386"/>
    </location>
</feature>
<dbReference type="InterPro" id="IPR001179">
    <property type="entry name" value="PPIase_FKBP_dom"/>
</dbReference>
<comment type="catalytic activity">
    <reaction evidence="1 5">
        <text>[protein]-peptidylproline (omega=180) = [protein]-peptidylproline (omega=0)</text>
        <dbReference type="Rhea" id="RHEA:16237"/>
        <dbReference type="Rhea" id="RHEA-COMP:10747"/>
        <dbReference type="Rhea" id="RHEA-COMP:10748"/>
        <dbReference type="ChEBI" id="CHEBI:83833"/>
        <dbReference type="ChEBI" id="CHEBI:83834"/>
        <dbReference type="EC" id="5.2.1.8"/>
    </reaction>
</comment>
<dbReference type="Proteomes" id="UP000000763">
    <property type="component" value="Chromosome 1"/>
</dbReference>
<dbReference type="InterPro" id="IPR046357">
    <property type="entry name" value="PPIase_dom_sf"/>
</dbReference>
<name>A0A9K3Y6S5_ORYSJ</name>
<gene>
    <name evidence="9" type="ordered locus">Os01g0564300</name>
    <name evidence="8" type="ORF">OSJNBb0049O23.3</name>
</gene>
<dbReference type="Gene3D" id="3.10.50.40">
    <property type="match status" value="2"/>
</dbReference>
<dbReference type="Proteomes" id="UP000817658">
    <property type="component" value="Chromosome 1"/>
</dbReference>
<evidence type="ECO:0000256" key="6">
    <source>
        <dbReference type="SAM" id="MobiDB-lite"/>
    </source>
</evidence>
<dbReference type="PANTHER" id="PTHR10516:SF458">
    <property type="entry name" value="PEPTIDYLPROLYL ISOMERASE"/>
    <property type="match status" value="1"/>
</dbReference>
<dbReference type="OrthoDB" id="1902587at2759"/>
<dbReference type="EMBL" id="AP008207">
    <property type="protein sequence ID" value="BAF05269.1"/>
    <property type="molecule type" value="Genomic_DNA"/>
</dbReference>
<dbReference type="SUPFAM" id="SSF54534">
    <property type="entry name" value="FKBP-like"/>
    <property type="match status" value="2"/>
</dbReference>
<evidence type="ECO:0000313" key="8">
    <source>
        <dbReference type="EMBL" id="BAD45166.1"/>
    </source>
</evidence>
<proteinExistence type="predicted"/>
<accession>A0A0P0V468</accession>
<dbReference type="SMR" id="A0A9K3Y6S5"/>
<reference evidence="9" key="3">
    <citation type="journal article" date="2006" name="Nucleic Acids Res.">
        <title>The Rice Annotation Project Database (RAP-DB): hub for Oryza sativa ssp. japonica genome information.</title>
        <authorList>
            <person name="Ohyanagi H."/>
            <person name="Tanaka T."/>
            <person name="Sakai H."/>
            <person name="Shigemoto Y."/>
            <person name="Yamaguchi K."/>
            <person name="Habara T."/>
            <person name="Fujii Y."/>
            <person name="Antonio B.A."/>
            <person name="Nagamura Y."/>
            <person name="Imanishi T."/>
            <person name="Ikeo K."/>
            <person name="Itoh T."/>
            <person name="Gojobori T."/>
            <person name="Sasaki T."/>
        </authorList>
    </citation>
    <scope>NUCLEOTIDE SEQUENCE</scope>
</reference>
<reference evidence="9" key="7">
    <citation type="submission" date="2012-08" db="EMBL/GenBank/DDBJ databases">
        <title>Oryza sativa nipponbare(GA3) genomic DNA, chromosome 1.</title>
        <authorList>
            <consortium name="IRGSP(International Rice Genome Sequencing Project)"/>
        </authorList>
    </citation>
    <scope>NUCLEOTIDE SEQUENCE</scope>
</reference>
<sequence>MPIPVDLGEPDNRRFFVWVEDNILTILPPDADDHEYSGFNMWTVQKPSAGSTAINLLFPGGATAAELMYAVPGASKCSKPEDDDAVYCVEAQVHFIGEQLDGTEFVSTRENGVPQRFILGQENVMHGLSLVVSAMRPGERAIFTIPPKLAITKSGSPASIPSSIPPEQTLRFEIELISLFAITDILENGSILKKIIKRPLPDKSPSNHADTVIVNYNACLEDGNSVSKSERLELNLASRTGFFCPALKYAVKTMREGEEAIFIVKPRYAFGAQGRDSTGDQAAVPPDATLYLYVQLAERKTAKQNEAEEKGPFIDGPNEAKTTARALPKRRPVKPGFSLPVVQNDRPTYPGHVLFVPHVVEEEEADAGQAASTTTSGLATPPTTAADVGTSAATNSSAAQGSGIVKTETGFLFKRFRPWPAN</sequence>
<dbReference type="Pfam" id="PF00254">
    <property type="entry name" value="FKBP_C"/>
    <property type="match status" value="2"/>
</dbReference>
<dbReference type="OMA" id="QENVMHG"/>
<feature type="domain" description="PPIase FKBP-type" evidence="7">
    <location>
        <begin position="209"/>
        <end position="300"/>
    </location>
</feature>
<feature type="compositionally biased region" description="Polar residues" evidence="6">
    <location>
        <begin position="391"/>
        <end position="400"/>
    </location>
</feature>
<reference evidence="10" key="6">
    <citation type="journal article" date="2008" name="Nucleic Acids Res.">
        <title>The rice annotation project database (RAP-DB): 2008 update.</title>
        <authorList>
            <consortium name="The rice annotation project (RAP)"/>
        </authorList>
    </citation>
    <scope>GENOME REANNOTATION</scope>
    <source>
        <strain evidence="10">cv. Nipponbare</strain>
    </source>
</reference>
<reference evidence="9" key="8">
    <citation type="submission" date="2012-08" db="EMBL/GenBank/DDBJ databases">
        <title>The Second Rice Annotation Project Meeting (RAP2).</title>
        <authorList>
            <consortium name="The Rice Annotation Project (RAP)"/>
        </authorList>
    </citation>
    <scope>NUCLEOTIDE SEQUENCE</scope>
</reference>
<evidence type="ECO:0000256" key="2">
    <source>
        <dbReference type="ARBA" id="ARBA00013194"/>
    </source>
</evidence>
<dbReference type="KEGG" id="osa:4327925"/>
<protein>
    <recommendedName>
        <fullName evidence="2 5">peptidylprolyl isomerase</fullName>
        <ecNumber evidence="2 5">5.2.1.8</ecNumber>
    </recommendedName>
</protein>
<dbReference type="EC" id="5.2.1.8" evidence="2 5"/>
<dbReference type="FunFam" id="3.10.50.40:FF:000085">
    <property type="entry name" value="Peptidylprolyl isomerase"/>
    <property type="match status" value="1"/>
</dbReference>
<dbReference type="InterPro" id="IPR050689">
    <property type="entry name" value="FKBP-type_PPIase"/>
</dbReference>
<keyword evidence="3 5" id="KW-0697">Rotamase</keyword>
<evidence type="ECO:0000259" key="7">
    <source>
        <dbReference type="PROSITE" id="PS50059"/>
    </source>
</evidence>
<dbReference type="GO" id="GO:0003755">
    <property type="term" value="F:peptidyl-prolyl cis-trans isomerase activity"/>
    <property type="evidence" value="ECO:0007669"/>
    <property type="project" value="UniProtKB-KW"/>
</dbReference>
<reference evidence="8" key="1">
    <citation type="journal article" date="2002" name="Nature">
        <title>The genome sequence and structure of rice chromosome 1.</title>
        <authorList>
            <person name="Sasaki T."/>
            <person name="Matsumoto T."/>
            <person name="Yamamoto K."/>
            <person name="Sakata K."/>
            <person name="Baba T."/>
            <person name="Katayose Y."/>
            <person name="Wu J."/>
            <person name="Niimura Y."/>
            <person name="Cheng Z."/>
            <person name="Nagamura Y."/>
            <person name="Antonio B.A."/>
            <person name="Kanamori H."/>
            <person name="Hosokawa S."/>
            <person name="Masukawa M."/>
            <person name="Arikawa K."/>
            <person name="Chiden Y."/>
            <person name="Hayashi M."/>
            <person name="Okamoto M."/>
            <person name="Ando T."/>
            <person name="Aoki H."/>
            <person name="Arita K."/>
            <person name="Hamada M."/>
            <person name="Harada C."/>
            <person name="Hijishita S."/>
            <person name="Honda M."/>
            <person name="Ichikawa Y."/>
            <person name="Idonuma A."/>
            <person name="Iijima M."/>
            <person name="Ikeda M."/>
            <person name="Ikeno M."/>
            <person name="Itoh S."/>
            <person name="Itoh T."/>
            <person name="Itoh Y."/>
            <person name="Itoh Y."/>
            <person name="Iwabuchi A."/>
            <person name="Kamiya K."/>
            <person name="Karasawa W."/>
            <person name="Katagiri S."/>
            <person name="Kikuta A."/>
            <person name="Kobayashi N."/>
            <person name="Kono I."/>
            <person name="Machita K."/>
            <person name="Maehara T."/>
            <person name="Mizuno H."/>
            <person name="Mizubayashi T."/>
            <person name="Mukai Y."/>
            <person name="Nagasaki H."/>
            <person name="Nakashima M."/>
            <person name="Nakama Y."/>
            <person name="Nakamichi Y."/>
            <person name="Nakamura M."/>
            <person name="Namiki N."/>
            <person name="Negishi M."/>
            <person name="Ohta I."/>
            <person name="Ono N."/>
            <person name="Saji S."/>
            <person name="Sakai K."/>
            <person name="Shibata M."/>
            <person name="Shimokawa T."/>
            <person name="Shomura A."/>
            <person name="Song J."/>
            <person name="Takazaki Y."/>
            <person name="Terasawa K."/>
            <person name="Tsuji K."/>
            <person name="Waki K."/>
            <person name="Yamagata H."/>
            <person name="Yamane H."/>
            <person name="Yoshiki S."/>
            <person name="Yoshihara R."/>
            <person name="Yukawa K."/>
            <person name="Zhong H."/>
            <person name="Iwama H."/>
            <person name="Endo T."/>
            <person name="Ito H."/>
            <person name="Hahn J.H."/>
            <person name="Kim H.I."/>
            <person name="Eun M.Y."/>
            <person name="Yano M."/>
            <person name="Jiang J."/>
            <person name="Gojobori T."/>
        </authorList>
    </citation>
    <scope>NUCLEOTIDE SEQUENCE</scope>
</reference>
<evidence type="ECO:0000256" key="3">
    <source>
        <dbReference type="ARBA" id="ARBA00023110"/>
    </source>
</evidence>
<evidence type="ECO:0000313" key="9">
    <source>
        <dbReference type="EMBL" id="BAF05269.1"/>
    </source>
</evidence>